<evidence type="ECO:0000256" key="1">
    <source>
        <dbReference type="SAM" id="MobiDB-lite"/>
    </source>
</evidence>
<sequence length="154" mass="16744">MARPRNTKAVTGNKTATKSKGKKTAEAAANPACATRGESAPTTRTNQQAAPVTRRHIARVAAEEQEESESSAESDGGHSAGQSQPIVMVRSGAPRAWYRERVYTGKQVSLARLLQSILIKFDTPVDELVDSRLHPQNARGHARVDPFDWGRDVL</sequence>
<evidence type="ECO:0000313" key="3">
    <source>
        <dbReference type="Proteomes" id="UP001296104"/>
    </source>
</evidence>
<dbReference type="Proteomes" id="UP001296104">
    <property type="component" value="Unassembled WGS sequence"/>
</dbReference>
<evidence type="ECO:0000313" key="2">
    <source>
        <dbReference type="EMBL" id="CAK4034068.1"/>
    </source>
</evidence>
<reference evidence="2" key="1">
    <citation type="submission" date="2023-11" db="EMBL/GenBank/DDBJ databases">
        <authorList>
            <person name="Alioto T."/>
            <person name="Alioto T."/>
            <person name="Gomez Garrido J."/>
        </authorList>
    </citation>
    <scope>NUCLEOTIDE SEQUENCE</scope>
</reference>
<protein>
    <submittedName>
        <fullName evidence="2">Uncharacterized protein</fullName>
    </submittedName>
</protein>
<gene>
    <name evidence="2" type="ORF">LECACI_7A009226</name>
</gene>
<feature type="region of interest" description="Disordered" evidence="1">
    <location>
        <begin position="1"/>
        <end position="87"/>
    </location>
</feature>
<feature type="compositionally biased region" description="Acidic residues" evidence="1">
    <location>
        <begin position="63"/>
        <end position="72"/>
    </location>
</feature>
<accession>A0AAI8Z7X8</accession>
<dbReference type="EMBL" id="CAVMBE010000102">
    <property type="protein sequence ID" value="CAK4034068.1"/>
    <property type="molecule type" value="Genomic_DNA"/>
</dbReference>
<comment type="caution">
    <text evidence="2">The sequence shown here is derived from an EMBL/GenBank/DDBJ whole genome shotgun (WGS) entry which is preliminary data.</text>
</comment>
<proteinExistence type="predicted"/>
<organism evidence="2 3">
    <name type="scientific">Lecanosticta acicola</name>
    <dbReference type="NCBI Taxonomy" id="111012"/>
    <lineage>
        <taxon>Eukaryota</taxon>
        <taxon>Fungi</taxon>
        <taxon>Dikarya</taxon>
        <taxon>Ascomycota</taxon>
        <taxon>Pezizomycotina</taxon>
        <taxon>Dothideomycetes</taxon>
        <taxon>Dothideomycetidae</taxon>
        <taxon>Mycosphaerellales</taxon>
        <taxon>Mycosphaerellaceae</taxon>
        <taxon>Lecanosticta</taxon>
    </lineage>
</organism>
<feature type="compositionally biased region" description="Polar residues" evidence="1">
    <location>
        <begin position="40"/>
        <end position="50"/>
    </location>
</feature>
<name>A0AAI8Z7X8_9PEZI</name>
<keyword evidence="3" id="KW-1185">Reference proteome</keyword>
<dbReference type="AlphaFoldDB" id="A0AAI8Z7X8"/>